<feature type="chain" id="PRO_5039520613" evidence="3">
    <location>
        <begin position="25"/>
        <end position="243"/>
    </location>
</feature>
<sequence length="243" mass="24582">MITRTLARAALAAGGAVALGVVVAAGAAAHVTIRPDVDTAGSYAKVTVRVPNESDTAGTVQVRLDLPADTPIPSVRVQPHAGWTAELTTTQFPEPVQVGDRTLEEAVTAVTWTADPGVRIGPGEFDEFAISVGPLPEAGTYFLPATQTYDDGEVVAWAEETVEGQEEPERPAPSLEIVEATGDDGHGGAPAAENVSDEGGDEPASAASGDSSDDLARGVGIGGLVVGAAGLGIGAAALRRRRA</sequence>
<dbReference type="InterPro" id="IPR038507">
    <property type="entry name" value="YcnI-like_sf"/>
</dbReference>
<keyword evidence="2" id="KW-0812">Transmembrane</keyword>
<dbReference type="AlphaFoldDB" id="A0A1H5PG10"/>
<dbReference type="Proteomes" id="UP000181980">
    <property type="component" value="Unassembled WGS sequence"/>
</dbReference>
<evidence type="ECO:0000313" key="6">
    <source>
        <dbReference type="Proteomes" id="UP000181980"/>
    </source>
</evidence>
<proteinExistence type="predicted"/>
<feature type="transmembrane region" description="Helical" evidence="2">
    <location>
        <begin position="215"/>
        <end position="238"/>
    </location>
</feature>
<feature type="region of interest" description="Disordered" evidence="1">
    <location>
        <begin position="178"/>
        <end position="214"/>
    </location>
</feature>
<evidence type="ECO:0000259" key="4">
    <source>
        <dbReference type="Pfam" id="PF07987"/>
    </source>
</evidence>
<dbReference type="CDD" id="cd08545">
    <property type="entry name" value="YcnI_like"/>
    <property type="match status" value="1"/>
</dbReference>
<feature type="signal peptide" evidence="3">
    <location>
        <begin position="1"/>
        <end position="24"/>
    </location>
</feature>
<dbReference type="Pfam" id="PF07987">
    <property type="entry name" value="DUF1775"/>
    <property type="match status" value="1"/>
</dbReference>
<dbReference type="OrthoDB" id="9810871at2"/>
<feature type="domain" description="YncI copper-binding" evidence="4">
    <location>
        <begin position="30"/>
        <end position="177"/>
    </location>
</feature>
<protein>
    <submittedName>
        <fullName evidence="5">Uncharacterized protein YcnI</fullName>
    </submittedName>
</protein>
<dbReference type="Gene3D" id="2.60.40.2230">
    <property type="entry name" value="Uncharacterised protein YcnI-like PF07987, DUF1775"/>
    <property type="match status" value="1"/>
</dbReference>
<evidence type="ECO:0000256" key="2">
    <source>
        <dbReference type="SAM" id="Phobius"/>
    </source>
</evidence>
<name>A0A1H5PG10_9ACTN</name>
<evidence type="ECO:0000256" key="3">
    <source>
        <dbReference type="SAM" id="SignalP"/>
    </source>
</evidence>
<evidence type="ECO:0000256" key="1">
    <source>
        <dbReference type="SAM" id="MobiDB-lite"/>
    </source>
</evidence>
<evidence type="ECO:0000313" key="5">
    <source>
        <dbReference type="EMBL" id="SEF12058.1"/>
    </source>
</evidence>
<accession>A0A1H5PG10</accession>
<dbReference type="RefSeq" id="WP_069109919.1">
    <property type="nucleotide sequence ID" value="NZ_FNUC01000004.1"/>
</dbReference>
<keyword evidence="2" id="KW-1133">Transmembrane helix</keyword>
<dbReference type="EMBL" id="FNUC01000004">
    <property type="protein sequence ID" value="SEF12058.1"/>
    <property type="molecule type" value="Genomic_DNA"/>
</dbReference>
<dbReference type="InterPro" id="IPR012533">
    <property type="entry name" value="YcnI-copper_dom"/>
</dbReference>
<keyword evidence="6" id="KW-1185">Reference proteome</keyword>
<keyword evidence="3" id="KW-0732">Signal</keyword>
<reference evidence="6" key="1">
    <citation type="submission" date="2016-10" db="EMBL/GenBank/DDBJ databases">
        <authorList>
            <person name="Varghese N."/>
            <person name="Submissions S."/>
        </authorList>
    </citation>
    <scope>NUCLEOTIDE SEQUENCE [LARGE SCALE GENOMIC DNA]</scope>
    <source>
        <strain evidence="6">DSM 45237</strain>
    </source>
</reference>
<keyword evidence="2" id="KW-0472">Membrane</keyword>
<organism evidence="5 6">
    <name type="scientific">Jiangella alba</name>
    <dbReference type="NCBI Taxonomy" id="561176"/>
    <lineage>
        <taxon>Bacteria</taxon>
        <taxon>Bacillati</taxon>
        <taxon>Actinomycetota</taxon>
        <taxon>Actinomycetes</taxon>
        <taxon>Jiangellales</taxon>
        <taxon>Jiangellaceae</taxon>
        <taxon>Jiangella</taxon>
    </lineage>
</organism>
<dbReference type="STRING" id="561176.SAMN04488561_4168"/>
<gene>
    <name evidence="5" type="ORF">SAMN04488561_4168</name>
</gene>